<dbReference type="EMBL" id="NEVQ01000018">
    <property type="protein sequence ID" value="OZI53992.1"/>
    <property type="molecule type" value="Genomic_DNA"/>
</dbReference>
<dbReference type="NCBIfam" id="TIGR01845">
    <property type="entry name" value="outer_NodT"/>
    <property type="match status" value="1"/>
</dbReference>
<evidence type="ECO:0000313" key="4">
    <source>
        <dbReference type="Proteomes" id="UP000216885"/>
    </source>
</evidence>
<keyword evidence="2" id="KW-0732">Signal</keyword>
<evidence type="ECO:0000313" key="3">
    <source>
        <dbReference type="EMBL" id="OZI53992.1"/>
    </source>
</evidence>
<evidence type="ECO:0000256" key="1">
    <source>
        <dbReference type="ARBA" id="ARBA00007613"/>
    </source>
</evidence>
<dbReference type="Gene3D" id="1.20.1600.10">
    <property type="entry name" value="Outer membrane efflux proteins (OEP)"/>
    <property type="match status" value="1"/>
</dbReference>
<keyword evidence="4" id="KW-1185">Reference proteome</keyword>
<comment type="subcellular location">
    <subcellularLocation>
        <location evidence="2">Cell membrane</location>
        <topology evidence="2">Lipid-anchor</topology>
    </subcellularLocation>
</comment>
<dbReference type="InterPro" id="IPR003423">
    <property type="entry name" value="OMP_efflux"/>
</dbReference>
<keyword evidence="2" id="KW-0564">Palmitate</keyword>
<reference evidence="3 4" key="1">
    <citation type="submission" date="2017-05" db="EMBL/GenBank/DDBJ databases">
        <title>Complete and WGS of Bordetella genogroups.</title>
        <authorList>
            <person name="Spilker T."/>
            <person name="LiPuma J."/>
        </authorList>
    </citation>
    <scope>NUCLEOTIDE SEQUENCE [LARGE SCALE GENOMIC DNA]</scope>
    <source>
        <strain evidence="3 4">AU9919</strain>
    </source>
</reference>
<dbReference type="InterPro" id="IPR010131">
    <property type="entry name" value="MdtP/NodT-like"/>
</dbReference>
<accession>A0A261TXV8</accession>
<evidence type="ECO:0000256" key="2">
    <source>
        <dbReference type="RuleBase" id="RU362097"/>
    </source>
</evidence>
<sequence>MKSLTLKLIPLVCALALSGCVSMAPDYERPASPVPTQFRGATAGVADATPVADLDWRKIFLDARLQKVIATALENNRDLRVAVLNIEKARATYRIQRSDLFPSVQASGSYNAARTSAASTGTGSSQVGRSVSAEVGFSSWELDLFGRIRSLTDEALETYLATEQTQRSTRMSLVAEVAGDWLTIAAYQEQLALARETLESQRATLKLTESKHALGIASGVDLSEVQGSVESARADVASYTTSLEQARNALDLVVGSPVGDDLLPVPTDREAVALAPLPANLSSEVLLQRPDVLYAEHSLKAANADIGAARAAFFPTISLTAATGRSSDALSSLFDAGTRTWSFAPSISIPIFNAGSLRASLDSAKIQKEVTVAEYEKAIQTAFSEVADALVARNNIDEQLDAQRAQVAANQRSYTLADALYRNGVDSYLETLVSQRTLYSAQQTLITLQLSEAINRVTLYKVLGGGADATSTVASASQTP</sequence>
<dbReference type="Proteomes" id="UP000216885">
    <property type="component" value="Unassembled WGS sequence"/>
</dbReference>
<dbReference type="Gene3D" id="2.20.200.10">
    <property type="entry name" value="Outer membrane efflux proteins (OEP)"/>
    <property type="match status" value="1"/>
</dbReference>
<name>A0A261TXV8_9BORD</name>
<feature type="signal peptide" evidence="2">
    <location>
        <begin position="1"/>
        <end position="23"/>
    </location>
</feature>
<feature type="chain" id="PRO_5011823031" evidence="2">
    <location>
        <begin position="24"/>
        <end position="480"/>
    </location>
</feature>
<keyword evidence="2" id="KW-0449">Lipoprotein</keyword>
<dbReference type="GO" id="GO:0005886">
    <property type="term" value="C:plasma membrane"/>
    <property type="evidence" value="ECO:0007669"/>
    <property type="project" value="UniProtKB-SubCell"/>
</dbReference>
<comment type="caution">
    <text evidence="3">The sequence shown here is derived from an EMBL/GenBank/DDBJ whole genome shotgun (WGS) entry which is preliminary data.</text>
</comment>
<gene>
    <name evidence="3" type="ORF">CAL20_18555</name>
</gene>
<dbReference type="AlphaFoldDB" id="A0A261TXV8"/>
<keyword evidence="2" id="KW-0812">Transmembrane</keyword>
<dbReference type="Pfam" id="PF02321">
    <property type="entry name" value="OEP"/>
    <property type="match status" value="2"/>
</dbReference>
<protein>
    <submittedName>
        <fullName evidence="3">Transporter</fullName>
    </submittedName>
</protein>
<dbReference type="PROSITE" id="PS51257">
    <property type="entry name" value="PROKAR_LIPOPROTEIN"/>
    <property type="match status" value="1"/>
</dbReference>
<keyword evidence="2" id="KW-0472">Membrane</keyword>
<dbReference type="PANTHER" id="PTHR30203:SF32">
    <property type="entry name" value="CATION EFFLUX SYSTEM PROTEIN CUSC"/>
    <property type="match status" value="1"/>
</dbReference>
<dbReference type="SUPFAM" id="SSF56954">
    <property type="entry name" value="Outer membrane efflux proteins (OEP)"/>
    <property type="match status" value="1"/>
</dbReference>
<dbReference type="PANTHER" id="PTHR30203">
    <property type="entry name" value="OUTER MEMBRANE CATION EFFLUX PROTEIN"/>
    <property type="match status" value="1"/>
</dbReference>
<keyword evidence="2" id="KW-1134">Transmembrane beta strand</keyword>
<proteinExistence type="inferred from homology"/>
<comment type="similarity">
    <text evidence="1 2">Belongs to the outer membrane factor (OMF) (TC 1.B.17) family.</text>
</comment>
<dbReference type="GO" id="GO:0015562">
    <property type="term" value="F:efflux transmembrane transporter activity"/>
    <property type="evidence" value="ECO:0007669"/>
    <property type="project" value="InterPro"/>
</dbReference>
<organism evidence="3 4">
    <name type="scientific">Bordetella genomosp. 4</name>
    <dbReference type="NCBI Taxonomy" id="463044"/>
    <lineage>
        <taxon>Bacteria</taxon>
        <taxon>Pseudomonadati</taxon>
        <taxon>Pseudomonadota</taxon>
        <taxon>Betaproteobacteria</taxon>
        <taxon>Burkholderiales</taxon>
        <taxon>Alcaligenaceae</taxon>
        <taxon>Bordetella</taxon>
    </lineage>
</organism>
<dbReference type="RefSeq" id="WP_094838619.1">
    <property type="nucleotide sequence ID" value="NZ_NEVQ01000018.1"/>
</dbReference>